<protein>
    <submittedName>
        <fullName evidence="1">Uncharacterized protein</fullName>
    </submittedName>
</protein>
<sequence>MTFQITPLLCLGDVEDLVYEIENAEGALQAALSPPKKILQEIDSLFSSFLWGGRKHQMSWQRVCRPHSENCLGILPVSQLDYASSSSSSPHPRADHRLQLPGNGDLYSYLCPSTSFAEEGTICWIPPSRLEREFNCDVINHSLCIGDDSILLKYLEE</sequence>
<proteinExistence type="predicted"/>
<dbReference type="Proteomes" id="UP001060085">
    <property type="component" value="Linkage Group LG05"/>
</dbReference>
<accession>A0ACC0ALW7</accession>
<evidence type="ECO:0000313" key="2">
    <source>
        <dbReference type="Proteomes" id="UP001060085"/>
    </source>
</evidence>
<keyword evidence="2" id="KW-1185">Reference proteome</keyword>
<reference evidence="2" key="1">
    <citation type="journal article" date="2023" name="Nat. Plants">
        <title>Single-cell RNA sequencing provides a high-resolution roadmap for understanding the multicellular compartmentation of specialized metabolism.</title>
        <authorList>
            <person name="Sun S."/>
            <person name="Shen X."/>
            <person name="Li Y."/>
            <person name="Li Y."/>
            <person name="Wang S."/>
            <person name="Li R."/>
            <person name="Zhang H."/>
            <person name="Shen G."/>
            <person name="Guo B."/>
            <person name="Wei J."/>
            <person name="Xu J."/>
            <person name="St-Pierre B."/>
            <person name="Chen S."/>
            <person name="Sun C."/>
        </authorList>
    </citation>
    <scope>NUCLEOTIDE SEQUENCE [LARGE SCALE GENOMIC DNA]</scope>
</reference>
<name>A0ACC0ALW7_CATRO</name>
<organism evidence="1 2">
    <name type="scientific">Catharanthus roseus</name>
    <name type="common">Madagascar periwinkle</name>
    <name type="synonym">Vinca rosea</name>
    <dbReference type="NCBI Taxonomy" id="4058"/>
    <lineage>
        <taxon>Eukaryota</taxon>
        <taxon>Viridiplantae</taxon>
        <taxon>Streptophyta</taxon>
        <taxon>Embryophyta</taxon>
        <taxon>Tracheophyta</taxon>
        <taxon>Spermatophyta</taxon>
        <taxon>Magnoliopsida</taxon>
        <taxon>eudicotyledons</taxon>
        <taxon>Gunneridae</taxon>
        <taxon>Pentapetalae</taxon>
        <taxon>asterids</taxon>
        <taxon>lamiids</taxon>
        <taxon>Gentianales</taxon>
        <taxon>Apocynaceae</taxon>
        <taxon>Rauvolfioideae</taxon>
        <taxon>Vinceae</taxon>
        <taxon>Catharanthinae</taxon>
        <taxon>Catharanthus</taxon>
    </lineage>
</organism>
<gene>
    <name evidence="1" type="ORF">M9H77_21300</name>
</gene>
<comment type="caution">
    <text evidence="1">The sequence shown here is derived from an EMBL/GenBank/DDBJ whole genome shotgun (WGS) entry which is preliminary data.</text>
</comment>
<dbReference type="EMBL" id="CM044705">
    <property type="protein sequence ID" value="KAI5661977.1"/>
    <property type="molecule type" value="Genomic_DNA"/>
</dbReference>
<evidence type="ECO:0000313" key="1">
    <source>
        <dbReference type="EMBL" id="KAI5661977.1"/>
    </source>
</evidence>